<evidence type="ECO:0000256" key="1">
    <source>
        <dbReference type="SAM" id="MobiDB-lite"/>
    </source>
</evidence>
<feature type="region of interest" description="Disordered" evidence="1">
    <location>
        <begin position="20"/>
        <end position="42"/>
    </location>
</feature>
<evidence type="ECO:0000313" key="2">
    <source>
        <dbReference type="EMBL" id="KHN80623.1"/>
    </source>
</evidence>
<organism evidence="2 3">
    <name type="scientific">Toxocara canis</name>
    <name type="common">Canine roundworm</name>
    <dbReference type="NCBI Taxonomy" id="6265"/>
    <lineage>
        <taxon>Eukaryota</taxon>
        <taxon>Metazoa</taxon>
        <taxon>Ecdysozoa</taxon>
        <taxon>Nematoda</taxon>
        <taxon>Chromadorea</taxon>
        <taxon>Rhabditida</taxon>
        <taxon>Spirurina</taxon>
        <taxon>Ascaridomorpha</taxon>
        <taxon>Ascaridoidea</taxon>
        <taxon>Toxocaridae</taxon>
        <taxon>Toxocara</taxon>
    </lineage>
</organism>
<feature type="compositionally biased region" description="Low complexity" evidence="1">
    <location>
        <begin position="31"/>
        <end position="42"/>
    </location>
</feature>
<protein>
    <submittedName>
        <fullName evidence="2">Uncharacterized protein</fullName>
    </submittedName>
</protein>
<keyword evidence="3" id="KW-1185">Reference proteome</keyword>
<dbReference type="EMBL" id="JPKZ01001702">
    <property type="protein sequence ID" value="KHN80623.1"/>
    <property type="molecule type" value="Genomic_DNA"/>
</dbReference>
<evidence type="ECO:0000313" key="3">
    <source>
        <dbReference type="Proteomes" id="UP000031036"/>
    </source>
</evidence>
<dbReference type="AlphaFoldDB" id="A0A0B2VGG3"/>
<accession>A0A0B2VGG3</accession>
<sequence length="62" mass="6243">MTGGREGLMGRGIHSAVTGADASIETNASNPPVASPVASRRSVSNIRVHASLCSLLTIALIA</sequence>
<gene>
    <name evidence="2" type="ORF">Tcan_13356</name>
</gene>
<reference evidence="2 3" key="1">
    <citation type="submission" date="2014-11" db="EMBL/GenBank/DDBJ databases">
        <title>Genetic blueprint of the zoonotic pathogen Toxocara canis.</title>
        <authorList>
            <person name="Zhu X.-Q."/>
            <person name="Korhonen P.K."/>
            <person name="Cai H."/>
            <person name="Young N.D."/>
            <person name="Nejsum P."/>
            <person name="von Samson-Himmelstjerna G."/>
            <person name="Boag P.R."/>
            <person name="Tan P."/>
            <person name="Li Q."/>
            <person name="Min J."/>
            <person name="Yang Y."/>
            <person name="Wang X."/>
            <person name="Fang X."/>
            <person name="Hall R.S."/>
            <person name="Hofmann A."/>
            <person name="Sternberg P.W."/>
            <person name="Jex A.R."/>
            <person name="Gasser R.B."/>
        </authorList>
    </citation>
    <scope>NUCLEOTIDE SEQUENCE [LARGE SCALE GENOMIC DNA]</scope>
    <source>
        <strain evidence="2">PN_DK_2014</strain>
    </source>
</reference>
<comment type="caution">
    <text evidence="2">The sequence shown here is derived from an EMBL/GenBank/DDBJ whole genome shotgun (WGS) entry which is preliminary data.</text>
</comment>
<proteinExistence type="predicted"/>
<name>A0A0B2VGG3_TOXCA</name>
<dbReference type="Proteomes" id="UP000031036">
    <property type="component" value="Unassembled WGS sequence"/>
</dbReference>